<accession>A0A0T5VHH8</accession>
<evidence type="ECO:0000259" key="1">
    <source>
        <dbReference type="Pfam" id="PF03235"/>
    </source>
</evidence>
<protein>
    <recommendedName>
        <fullName evidence="1">GmrSD restriction endonucleases N-terminal domain-containing protein</fullName>
    </recommendedName>
</protein>
<keyword evidence="3" id="KW-1185">Reference proteome</keyword>
<evidence type="ECO:0000313" key="2">
    <source>
        <dbReference type="EMBL" id="KRT13303.1"/>
    </source>
</evidence>
<reference evidence="2 3" key="1">
    <citation type="submission" date="2015-11" db="EMBL/GenBank/DDBJ databases">
        <title>Sequence of Pedobacter ginsenosidimutans.</title>
        <authorList>
            <person name="Carson E."/>
            <person name="Keyser V."/>
            <person name="Newman J."/>
            <person name="Miller J."/>
        </authorList>
    </citation>
    <scope>NUCLEOTIDE SEQUENCE [LARGE SCALE GENOMIC DNA]</scope>
    <source>
        <strain evidence="2 3">KACC 14530</strain>
    </source>
</reference>
<comment type="caution">
    <text evidence="2">The sequence shown here is derived from an EMBL/GenBank/DDBJ whole genome shotgun (WGS) entry which is preliminary data.</text>
</comment>
<dbReference type="PANTHER" id="PTHR37292:SF2">
    <property type="entry name" value="DUF262 DOMAIN-CONTAINING PROTEIN"/>
    <property type="match status" value="1"/>
</dbReference>
<dbReference type="AlphaFoldDB" id="A0A0T5VHH8"/>
<organism evidence="2 3">
    <name type="scientific">Pedobacter ginsenosidimutans</name>
    <dbReference type="NCBI Taxonomy" id="687842"/>
    <lineage>
        <taxon>Bacteria</taxon>
        <taxon>Pseudomonadati</taxon>
        <taxon>Bacteroidota</taxon>
        <taxon>Sphingobacteriia</taxon>
        <taxon>Sphingobacteriales</taxon>
        <taxon>Sphingobacteriaceae</taxon>
        <taxon>Pedobacter</taxon>
    </lineage>
</organism>
<dbReference type="OrthoDB" id="9764212at2"/>
<sequence length="550" mass="65392">MSNLQINTRVRRLFQYLDDFEKGRIQVPPFQRDFVWDNQKKLDLLDSLKKGFPIGSVLFWQADEENLFLEEDVQKIGSYSLPRNGNDFYFILDGYQRLSTLFGCFIDHNRTSLSRDEIDWKKNFDIVYNLQEDRFEFNRRTTSEIQIFQIPLYHFIDGEKFYDFQTDLVHSNVDENKKKEYIRLYKSFGAKISGYDIPSIDLVGGNIKEAVEIFSRLNSRGERITDDWKVSALSFSPERKFRFGSEIDHLFDRLERYDFFNSNGERKHKRDLILKCVVNSFGKVYFDVSNVSNELEELAQRRDFIDISMAAFVSIEKAVKFLYEELMVLSSNLLPYNSHLIFITEFFNRLPDPSRSQLDKLKKWFWQTTYANYFTVYNLAKQRLAYYRFVDFLGNEEIDPFYLDKRKKFETVEFPKKISMKSVRAKALALFMLNYSVKYLEILGPMLISVKGRLNYKDMKIFKNIDNPDGDNISENTIMVITPDPESFFYERQGMLLSAGMFNEDNLSRYFLFKEMLNNLSEKEFLEMRLSIVKDQEKNFVEQLNVVYSS</sequence>
<feature type="domain" description="GmrSD restriction endonucleases N-terminal" evidence="1">
    <location>
        <begin position="16"/>
        <end position="226"/>
    </location>
</feature>
<dbReference type="EMBL" id="LMZQ01000050">
    <property type="protein sequence ID" value="KRT13303.1"/>
    <property type="molecule type" value="Genomic_DNA"/>
</dbReference>
<evidence type="ECO:0000313" key="3">
    <source>
        <dbReference type="Proteomes" id="UP000051950"/>
    </source>
</evidence>
<name>A0A0T5VHH8_9SPHI</name>
<dbReference type="Proteomes" id="UP000051950">
    <property type="component" value="Unassembled WGS sequence"/>
</dbReference>
<dbReference type="Pfam" id="PF03235">
    <property type="entry name" value="GmrSD_N"/>
    <property type="match status" value="1"/>
</dbReference>
<dbReference type="RefSeq" id="WP_057934997.1">
    <property type="nucleotide sequence ID" value="NZ_LMZQ01000050.1"/>
</dbReference>
<gene>
    <name evidence="2" type="ORF">ASU31_25155</name>
</gene>
<dbReference type="PANTHER" id="PTHR37292">
    <property type="entry name" value="VNG6097C"/>
    <property type="match status" value="1"/>
</dbReference>
<proteinExistence type="predicted"/>
<dbReference type="InterPro" id="IPR004919">
    <property type="entry name" value="GmrSD_N"/>
</dbReference>
<dbReference type="STRING" id="687842.ASU31_25155"/>